<keyword evidence="4" id="KW-0812">Transmembrane</keyword>
<dbReference type="STRING" id="568069.A0A1J1J5Q2"/>
<evidence type="ECO:0000256" key="5">
    <source>
        <dbReference type="SAM" id="SignalP"/>
    </source>
</evidence>
<keyword evidence="4" id="KW-0472">Membrane</keyword>
<dbReference type="OrthoDB" id="1600340at2759"/>
<dbReference type="EMBL" id="CVRI01000066">
    <property type="protein sequence ID" value="CRL06217.1"/>
    <property type="molecule type" value="Genomic_DNA"/>
</dbReference>
<dbReference type="PRINTS" id="PR00019">
    <property type="entry name" value="LEURICHRPT"/>
</dbReference>
<evidence type="ECO:0000256" key="1">
    <source>
        <dbReference type="ARBA" id="ARBA00022614"/>
    </source>
</evidence>
<name>A0A1J1J5Q2_9DIPT</name>
<keyword evidence="3" id="KW-0677">Repeat</keyword>
<gene>
    <name evidence="6" type="ORF">CLUMA_CG019046</name>
</gene>
<keyword evidence="2 5" id="KW-0732">Signal</keyword>
<dbReference type="Gene3D" id="3.80.10.10">
    <property type="entry name" value="Ribonuclease Inhibitor"/>
    <property type="match status" value="4"/>
</dbReference>
<reference evidence="6 7" key="1">
    <citation type="submission" date="2015-04" db="EMBL/GenBank/DDBJ databases">
        <authorList>
            <person name="Syromyatnikov M.Y."/>
            <person name="Popov V.N."/>
        </authorList>
    </citation>
    <scope>NUCLEOTIDE SEQUENCE [LARGE SCALE GENOMIC DNA]</scope>
</reference>
<dbReference type="Pfam" id="PF00560">
    <property type="entry name" value="LRR_1"/>
    <property type="match status" value="1"/>
</dbReference>
<keyword evidence="4" id="KW-1133">Transmembrane helix</keyword>
<evidence type="ECO:0000313" key="6">
    <source>
        <dbReference type="EMBL" id="CRL06217.1"/>
    </source>
</evidence>
<protein>
    <submittedName>
        <fullName evidence="6">CLUMA_CG019046, isoform A</fullName>
    </submittedName>
</protein>
<feature type="signal peptide" evidence="5">
    <location>
        <begin position="1"/>
        <end position="23"/>
    </location>
</feature>
<evidence type="ECO:0000256" key="2">
    <source>
        <dbReference type="ARBA" id="ARBA00022729"/>
    </source>
</evidence>
<evidence type="ECO:0000256" key="4">
    <source>
        <dbReference type="SAM" id="Phobius"/>
    </source>
</evidence>
<feature type="transmembrane region" description="Helical" evidence="4">
    <location>
        <begin position="582"/>
        <end position="602"/>
    </location>
</feature>
<dbReference type="InterPro" id="IPR001611">
    <property type="entry name" value="Leu-rich_rpt"/>
</dbReference>
<dbReference type="InterPro" id="IPR050328">
    <property type="entry name" value="Dev_Immune_Receptor"/>
</dbReference>
<dbReference type="SUPFAM" id="SSF52058">
    <property type="entry name" value="L domain-like"/>
    <property type="match status" value="2"/>
</dbReference>
<dbReference type="SMART" id="SM00365">
    <property type="entry name" value="LRR_SD22"/>
    <property type="match status" value="6"/>
</dbReference>
<evidence type="ECO:0000313" key="7">
    <source>
        <dbReference type="Proteomes" id="UP000183832"/>
    </source>
</evidence>
<dbReference type="Proteomes" id="UP000183832">
    <property type="component" value="Unassembled WGS sequence"/>
</dbReference>
<feature type="chain" id="PRO_5012339708" evidence="5">
    <location>
        <begin position="24"/>
        <end position="624"/>
    </location>
</feature>
<evidence type="ECO:0000256" key="3">
    <source>
        <dbReference type="ARBA" id="ARBA00022737"/>
    </source>
</evidence>
<dbReference type="PROSITE" id="PS51450">
    <property type="entry name" value="LRR"/>
    <property type="match status" value="3"/>
</dbReference>
<keyword evidence="1" id="KW-0433">Leucine-rich repeat</keyword>
<dbReference type="PANTHER" id="PTHR24373:SF275">
    <property type="entry name" value="TIR DOMAIN-CONTAINING PROTEIN"/>
    <property type="match status" value="1"/>
</dbReference>
<dbReference type="AlphaFoldDB" id="A0A1J1J5Q2"/>
<organism evidence="6 7">
    <name type="scientific">Clunio marinus</name>
    <dbReference type="NCBI Taxonomy" id="568069"/>
    <lineage>
        <taxon>Eukaryota</taxon>
        <taxon>Metazoa</taxon>
        <taxon>Ecdysozoa</taxon>
        <taxon>Arthropoda</taxon>
        <taxon>Hexapoda</taxon>
        <taxon>Insecta</taxon>
        <taxon>Pterygota</taxon>
        <taxon>Neoptera</taxon>
        <taxon>Endopterygota</taxon>
        <taxon>Diptera</taxon>
        <taxon>Nematocera</taxon>
        <taxon>Chironomoidea</taxon>
        <taxon>Chironomidae</taxon>
        <taxon>Clunio</taxon>
    </lineage>
</organism>
<proteinExistence type="predicted"/>
<accession>A0A1J1J5Q2</accession>
<dbReference type="InterPro" id="IPR032675">
    <property type="entry name" value="LRR_dom_sf"/>
</dbReference>
<dbReference type="PANTHER" id="PTHR24373">
    <property type="entry name" value="SLIT RELATED LEUCINE-RICH REPEAT NEURONAL PROTEIN"/>
    <property type="match status" value="1"/>
</dbReference>
<dbReference type="InterPro" id="IPR003591">
    <property type="entry name" value="Leu-rich_rpt_typical-subtyp"/>
</dbReference>
<dbReference type="SMART" id="SM00369">
    <property type="entry name" value="LRR_TYP"/>
    <property type="match status" value="10"/>
</dbReference>
<dbReference type="Pfam" id="PF13855">
    <property type="entry name" value="LRR_8"/>
    <property type="match status" value="2"/>
</dbReference>
<keyword evidence="7" id="KW-1185">Reference proteome</keyword>
<sequence>MTLLGRNTLLLSFFMITLTFVKCGDICDYNCRCLDIDADKTIVNCKGYKGHTPEIDFDMMEWPRTTNRSILGFFNFMSLRLLPKISGDSNVISLNFDDNLIRTLVSNPFEYFNNLETISLANNFISELTKDFLKSTTNLKTLILSNNSLSTIDPIIVSHLKNLREINLSLNEFTKLSADLLEALSSVEVLRMENNKLFTIDNAYNKIDYQLRQLFLGYNQFTVITGSMFENFMNLESIDLSNNKIKNIDENAFASLDSLKLLDLSKNNIRQVNLELPNSLLLIAMANNELAAWPFSNIPESLEQLELHFNCLEVIFPKDRSVKNLKLLDVSNNVIENMPNTQFFKLEKLDLSYNHFTSVPENLNSMAPLLHDLILDGNPISSIYINENTVLGSISLKELTDLETIDEGAFSNLSGFKITADGTGTCVDVFISNNKNLREIDSRAFEGVDFCYLDLSYNQLMQIPKNLTDWSKIQEGIDLQGNPLACNCEDEWMIHDILEKLYSRLDHQFLLIDLKCEAPKDFKGVRFVQFLNHEEPFCDPNLNRKGFEKIIEGPNTAGIFPGIFSSGDSKENINFELTHGPGFVIIVTMCVLILVLMIFFGVRWQREHDRKRARRNRFYGYDDY</sequence>